<evidence type="ECO:0000256" key="4">
    <source>
        <dbReference type="ARBA" id="ARBA00022833"/>
    </source>
</evidence>
<protein>
    <recommendedName>
        <fullName evidence="11">Coiled-coil domain-containing protein 16</fullName>
    </recommendedName>
</protein>
<sequence>MADVRALLRQQRAARRIEHPHASYSDAGKLVCTVCSEQVKTESLWDGHLRSAGHRQRLQSIHQSSAKNGSNGYAGFVDQGSEVQGSTNKRKLADSDDDMADTDDTSGSQRKRTKPDGSPTEHSQQETRTPSKKDDTDKHGKPITPPLTRRTSGTPTAGVEMQIPSRPATPSAGGSRTPKATTPKAAPVGRSPLIPDEATASQQDAIRGPRTGAQPTSSTTTTTTAATAVPVDEDEWAAFEADLVHERKPAHKPTAAATATAALDSGAVISAPVMSAAEIAAKSEEEERAKRRALADIQLEDEKEEATRALENEFEVMEELEARAKRLRERREALRVQSNGNGGAMEGVVVADAGGKGPAAAANGKENAAVEEEEEEEDDDDDDDWDGFRFRA</sequence>
<dbReference type="PANTHER" id="PTHR13278:SF0">
    <property type="entry name" value="ZINC FINGER PROTEIN 830"/>
    <property type="match status" value="1"/>
</dbReference>
<evidence type="ECO:0000256" key="8">
    <source>
        <dbReference type="SAM" id="MobiDB-lite"/>
    </source>
</evidence>
<dbReference type="GO" id="GO:0033314">
    <property type="term" value="P:mitotic DNA replication checkpoint signaling"/>
    <property type="evidence" value="ECO:0007669"/>
    <property type="project" value="TreeGrafter"/>
</dbReference>
<feature type="compositionally biased region" description="Low complexity" evidence="8">
    <location>
        <begin position="216"/>
        <end position="228"/>
    </location>
</feature>
<evidence type="ECO:0000256" key="3">
    <source>
        <dbReference type="ARBA" id="ARBA00022771"/>
    </source>
</evidence>
<evidence type="ECO:0000256" key="6">
    <source>
        <dbReference type="ARBA" id="ARBA00023242"/>
    </source>
</evidence>
<feature type="compositionally biased region" description="Acidic residues" evidence="8">
    <location>
        <begin position="369"/>
        <end position="385"/>
    </location>
</feature>
<keyword evidence="10" id="KW-1185">Reference proteome</keyword>
<proteinExistence type="predicted"/>
<evidence type="ECO:0000256" key="2">
    <source>
        <dbReference type="ARBA" id="ARBA00022723"/>
    </source>
</evidence>
<dbReference type="PANTHER" id="PTHR13278">
    <property type="entry name" value="ZINC FINGER PROTEIN 830"/>
    <property type="match status" value="1"/>
</dbReference>
<evidence type="ECO:0000313" key="9">
    <source>
        <dbReference type="EMBL" id="KAK3291232.1"/>
    </source>
</evidence>
<evidence type="ECO:0008006" key="11">
    <source>
        <dbReference type="Google" id="ProtNLM"/>
    </source>
</evidence>
<keyword evidence="2" id="KW-0479">Metal-binding</keyword>
<keyword evidence="3" id="KW-0863">Zinc-finger</keyword>
<keyword evidence="4" id="KW-0862">Zinc</keyword>
<feature type="region of interest" description="Disordered" evidence="8">
    <location>
        <begin position="65"/>
        <end position="231"/>
    </location>
</feature>
<feature type="compositionally biased region" description="Basic and acidic residues" evidence="8">
    <location>
        <begin position="123"/>
        <end position="140"/>
    </location>
</feature>
<dbReference type="GO" id="GO:0005681">
    <property type="term" value="C:spliceosomal complex"/>
    <property type="evidence" value="ECO:0007669"/>
    <property type="project" value="InterPro"/>
</dbReference>
<accession>A0AAE0H775</accession>
<feature type="coiled-coil region" evidence="7">
    <location>
        <begin position="300"/>
        <end position="337"/>
    </location>
</feature>
<feature type="compositionally biased region" description="Low complexity" evidence="8">
    <location>
        <begin position="346"/>
        <end position="367"/>
    </location>
</feature>
<evidence type="ECO:0000256" key="7">
    <source>
        <dbReference type="SAM" id="Coils"/>
    </source>
</evidence>
<organism evidence="9 10">
    <name type="scientific">Chaetomium fimeti</name>
    <dbReference type="NCBI Taxonomy" id="1854472"/>
    <lineage>
        <taxon>Eukaryota</taxon>
        <taxon>Fungi</taxon>
        <taxon>Dikarya</taxon>
        <taxon>Ascomycota</taxon>
        <taxon>Pezizomycotina</taxon>
        <taxon>Sordariomycetes</taxon>
        <taxon>Sordariomycetidae</taxon>
        <taxon>Sordariales</taxon>
        <taxon>Chaetomiaceae</taxon>
        <taxon>Chaetomium</taxon>
    </lineage>
</organism>
<dbReference type="EMBL" id="JAUEPN010000010">
    <property type="protein sequence ID" value="KAK3291232.1"/>
    <property type="molecule type" value="Genomic_DNA"/>
</dbReference>
<reference evidence="9" key="1">
    <citation type="journal article" date="2023" name="Mol. Phylogenet. Evol.">
        <title>Genome-scale phylogeny and comparative genomics of the fungal order Sordariales.</title>
        <authorList>
            <person name="Hensen N."/>
            <person name="Bonometti L."/>
            <person name="Westerberg I."/>
            <person name="Brannstrom I.O."/>
            <person name="Guillou S."/>
            <person name="Cros-Aarteil S."/>
            <person name="Calhoun S."/>
            <person name="Haridas S."/>
            <person name="Kuo A."/>
            <person name="Mondo S."/>
            <person name="Pangilinan J."/>
            <person name="Riley R."/>
            <person name="LaButti K."/>
            <person name="Andreopoulos B."/>
            <person name="Lipzen A."/>
            <person name="Chen C."/>
            <person name="Yan M."/>
            <person name="Daum C."/>
            <person name="Ng V."/>
            <person name="Clum A."/>
            <person name="Steindorff A."/>
            <person name="Ohm R.A."/>
            <person name="Martin F."/>
            <person name="Silar P."/>
            <person name="Natvig D.O."/>
            <person name="Lalanne C."/>
            <person name="Gautier V."/>
            <person name="Ament-Velasquez S.L."/>
            <person name="Kruys A."/>
            <person name="Hutchinson M.I."/>
            <person name="Powell A.J."/>
            <person name="Barry K."/>
            <person name="Miller A.N."/>
            <person name="Grigoriev I.V."/>
            <person name="Debuchy R."/>
            <person name="Gladieux P."/>
            <person name="Hiltunen Thoren M."/>
            <person name="Johannesson H."/>
        </authorList>
    </citation>
    <scope>NUCLEOTIDE SEQUENCE</scope>
    <source>
        <strain evidence="9">CBS 168.71</strain>
    </source>
</reference>
<evidence type="ECO:0000313" key="10">
    <source>
        <dbReference type="Proteomes" id="UP001278766"/>
    </source>
</evidence>
<dbReference type="InterPro" id="IPR036236">
    <property type="entry name" value="Znf_C2H2_sf"/>
</dbReference>
<dbReference type="Proteomes" id="UP001278766">
    <property type="component" value="Unassembled WGS sequence"/>
</dbReference>
<evidence type="ECO:0000256" key="1">
    <source>
        <dbReference type="ARBA" id="ARBA00004123"/>
    </source>
</evidence>
<dbReference type="GeneID" id="87841721"/>
<dbReference type="AlphaFoldDB" id="A0AAE0H775"/>
<comment type="subcellular location">
    <subcellularLocation>
        <location evidence="1">Nucleus</location>
    </subcellularLocation>
</comment>
<dbReference type="InterPro" id="IPR040050">
    <property type="entry name" value="ZNF830-like"/>
</dbReference>
<keyword evidence="6" id="KW-0539">Nucleus</keyword>
<comment type="caution">
    <text evidence="9">The sequence shown here is derived from an EMBL/GenBank/DDBJ whole genome shotgun (WGS) entry which is preliminary data.</text>
</comment>
<gene>
    <name evidence="9" type="ORF">B0H64DRAFT_410153</name>
</gene>
<dbReference type="GO" id="GO:0003676">
    <property type="term" value="F:nucleic acid binding"/>
    <property type="evidence" value="ECO:0007669"/>
    <property type="project" value="InterPro"/>
</dbReference>
<name>A0AAE0H775_9PEZI</name>
<keyword evidence="5 7" id="KW-0175">Coiled coil</keyword>
<dbReference type="GO" id="GO:0008270">
    <property type="term" value="F:zinc ion binding"/>
    <property type="evidence" value="ECO:0007669"/>
    <property type="project" value="UniProtKB-KW"/>
</dbReference>
<dbReference type="GO" id="GO:0033260">
    <property type="term" value="P:nuclear DNA replication"/>
    <property type="evidence" value="ECO:0007669"/>
    <property type="project" value="TreeGrafter"/>
</dbReference>
<evidence type="ECO:0000256" key="5">
    <source>
        <dbReference type="ARBA" id="ARBA00023054"/>
    </source>
</evidence>
<reference evidence="9" key="2">
    <citation type="submission" date="2023-06" db="EMBL/GenBank/DDBJ databases">
        <authorList>
            <consortium name="Lawrence Berkeley National Laboratory"/>
            <person name="Haridas S."/>
            <person name="Hensen N."/>
            <person name="Bonometti L."/>
            <person name="Westerberg I."/>
            <person name="Brannstrom I.O."/>
            <person name="Guillou S."/>
            <person name="Cros-Aarteil S."/>
            <person name="Calhoun S."/>
            <person name="Kuo A."/>
            <person name="Mondo S."/>
            <person name="Pangilinan J."/>
            <person name="Riley R."/>
            <person name="Labutti K."/>
            <person name="Andreopoulos B."/>
            <person name="Lipzen A."/>
            <person name="Chen C."/>
            <person name="Yanf M."/>
            <person name="Daum C."/>
            <person name="Ng V."/>
            <person name="Clum A."/>
            <person name="Steindorff A."/>
            <person name="Ohm R."/>
            <person name="Martin F."/>
            <person name="Silar P."/>
            <person name="Natvig D."/>
            <person name="Lalanne C."/>
            <person name="Gautier V."/>
            <person name="Ament-Velasquez S.L."/>
            <person name="Kruys A."/>
            <person name="Hutchinson M.I."/>
            <person name="Powell A.J."/>
            <person name="Barry K."/>
            <person name="Miller A.N."/>
            <person name="Grigoriev I.V."/>
            <person name="Debuchy R."/>
            <person name="Gladieux P."/>
            <person name="Thoren M.H."/>
            <person name="Johannesson H."/>
        </authorList>
    </citation>
    <scope>NUCLEOTIDE SEQUENCE</scope>
    <source>
        <strain evidence="9">CBS 168.71</strain>
    </source>
</reference>
<feature type="compositionally biased region" description="Acidic residues" evidence="8">
    <location>
        <begin position="95"/>
        <end position="104"/>
    </location>
</feature>
<feature type="region of interest" description="Disordered" evidence="8">
    <location>
        <begin position="337"/>
        <end position="392"/>
    </location>
</feature>
<dbReference type="GO" id="GO:0044773">
    <property type="term" value="P:mitotic DNA damage checkpoint signaling"/>
    <property type="evidence" value="ECO:0007669"/>
    <property type="project" value="TreeGrafter"/>
</dbReference>
<dbReference type="SUPFAM" id="SSF57667">
    <property type="entry name" value="beta-beta-alpha zinc fingers"/>
    <property type="match status" value="1"/>
</dbReference>
<dbReference type="RefSeq" id="XP_062654746.1">
    <property type="nucleotide sequence ID" value="XM_062804773.1"/>
</dbReference>